<keyword evidence="2" id="KW-1185">Reference proteome</keyword>
<protein>
    <submittedName>
        <fullName evidence="1">Uncharacterized protein</fullName>
    </submittedName>
</protein>
<dbReference type="RefSeq" id="WP_184171978.1">
    <property type="nucleotide sequence ID" value="NZ_BAABAG010000032.1"/>
</dbReference>
<accession>A0A4Y8ZLP7</accession>
<reference evidence="1 2" key="1">
    <citation type="submission" date="2020-08" db="EMBL/GenBank/DDBJ databases">
        <title>Sequencing the genomes of 1000 actinobacteria strains.</title>
        <authorList>
            <person name="Klenk H.-P."/>
        </authorList>
    </citation>
    <scope>NUCLEOTIDE SEQUENCE [LARGE SCALE GENOMIC DNA]</scope>
    <source>
        <strain evidence="1 2">DSM 17945</strain>
    </source>
</reference>
<organism evidence="1 2">
    <name type="scientific">Micrococcus endophyticus</name>
    <dbReference type="NCBI Taxonomy" id="455343"/>
    <lineage>
        <taxon>Bacteria</taxon>
        <taxon>Bacillati</taxon>
        <taxon>Actinomycetota</taxon>
        <taxon>Actinomycetes</taxon>
        <taxon>Micrococcales</taxon>
        <taxon>Micrococcaceae</taxon>
        <taxon>Micrococcus</taxon>
    </lineage>
</organism>
<name>A0A4Y8ZLP7_9MICC</name>
<dbReference type="EMBL" id="JACHMW010000001">
    <property type="protein sequence ID" value="MBB5848728.1"/>
    <property type="molecule type" value="Genomic_DNA"/>
</dbReference>
<proteinExistence type="predicted"/>
<sequence length="140" mass="15813">MTADENIPHLDSMRAESQILLRAAERGSEEEQMLSRISEAVPLMRKLCVAVSKTDRPAPESGELEWEILGHTGREFRTLVGELTRMTFDARDLITGTPLRPDAVTGDHARGQWAEDIKAFHQHSVQAQEWALRDWGFGVF</sequence>
<gene>
    <name evidence="1" type="ORF">HDA33_001292</name>
</gene>
<evidence type="ECO:0000313" key="1">
    <source>
        <dbReference type="EMBL" id="MBB5848728.1"/>
    </source>
</evidence>
<dbReference type="AlphaFoldDB" id="A0A4Y8ZLP7"/>
<evidence type="ECO:0000313" key="2">
    <source>
        <dbReference type="Proteomes" id="UP000567246"/>
    </source>
</evidence>
<comment type="caution">
    <text evidence="1">The sequence shown here is derived from an EMBL/GenBank/DDBJ whole genome shotgun (WGS) entry which is preliminary data.</text>
</comment>
<dbReference type="Proteomes" id="UP000567246">
    <property type="component" value="Unassembled WGS sequence"/>
</dbReference>